<evidence type="ECO:0000313" key="14">
    <source>
        <dbReference type="EMBL" id="RFC55663.1"/>
    </source>
</evidence>
<dbReference type="PRINTS" id="PR00730">
    <property type="entry name" value="THERMOLYSIN"/>
</dbReference>
<evidence type="ECO:0000313" key="15">
    <source>
        <dbReference type="Proteomes" id="UP000257127"/>
    </source>
</evidence>
<dbReference type="InterPro" id="IPR001570">
    <property type="entry name" value="Peptidase_M4_C_domain"/>
</dbReference>
<dbReference type="PANTHER" id="PTHR33794">
    <property type="entry name" value="BACILLOLYSIN"/>
    <property type="match status" value="1"/>
</dbReference>
<evidence type="ECO:0000256" key="9">
    <source>
        <dbReference type="RuleBase" id="RU366073"/>
    </source>
</evidence>
<dbReference type="InterPro" id="IPR013856">
    <property type="entry name" value="Peptidase_M4_domain"/>
</dbReference>
<keyword evidence="9" id="KW-0964">Secreted</keyword>
<keyword evidence="7 9" id="KW-0482">Metalloprotease</keyword>
<feature type="domain" description="Peptidase M4 C-terminal" evidence="11">
    <location>
        <begin position="354"/>
        <end position="534"/>
    </location>
</feature>
<dbReference type="InterPro" id="IPR026444">
    <property type="entry name" value="Secre_tail"/>
</dbReference>
<dbReference type="PANTHER" id="PTHR33794:SF1">
    <property type="entry name" value="BACILLOLYSIN"/>
    <property type="match status" value="1"/>
</dbReference>
<keyword evidence="2 9" id="KW-0645">Protease</keyword>
<dbReference type="SUPFAM" id="SSF55486">
    <property type="entry name" value="Metalloproteases ('zincins'), catalytic domain"/>
    <property type="match status" value="1"/>
</dbReference>
<feature type="domain" description="FTP" evidence="12">
    <location>
        <begin position="35"/>
        <end position="82"/>
    </location>
</feature>
<evidence type="ECO:0000259" key="13">
    <source>
        <dbReference type="Pfam" id="PF18962"/>
    </source>
</evidence>
<dbReference type="Gene3D" id="1.10.390.10">
    <property type="entry name" value="Neutral Protease Domain 2"/>
    <property type="match status" value="1"/>
</dbReference>
<evidence type="ECO:0000256" key="2">
    <source>
        <dbReference type="ARBA" id="ARBA00022670"/>
    </source>
</evidence>
<keyword evidence="15" id="KW-1185">Reference proteome</keyword>
<comment type="caution">
    <text evidence="14">The sequence shown here is derived from an EMBL/GenBank/DDBJ whole genome shotgun (WGS) entry which is preliminary data.</text>
</comment>
<feature type="domain" description="Secretion system C-terminal sorting" evidence="13">
    <location>
        <begin position="558"/>
        <end position="628"/>
    </location>
</feature>
<reference evidence="14 15" key="1">
    <citation type="submission" date="2018-08" db="EMBL/GenBank/DDBJ databases">
        <title>The draft genome squence of Brumimicrobium sp. N62.</title>
        <authorList>
            <person name="Du Z.-J."/>
            <person name="Luo H.-R."/>
        </authorList>
    </citation>
    <scope>NUCLEOTIDE SEQUENCE [LARGE SCALE GENOMIC DNA]</scope>
    <source>
        <strain evidence="14 15">N62</strain>
    </source>
</reference>
<dbReference type="OrthoDB" id="291295at2"/>
<dbReference type="InterPro" id="IPR011096">
    <property type="entry name" value="FTP_domain"/>
</dbReference>
<name>A0A3E1F1N8_9FLAO</name>
<evidence type="ECO:0000256" key="6">
    <source>
        <dbReference type="ARBA" id="ARBA00022833"/>
    </source>
</evidence>
<comment type="subcellular location">
    <subcellularLocation>
        <location evidence="9">Secreted</location>
    </subcellularLocation>
</comment>
<evidence type="ECO:0000256" key="1">
    <source>
        <dbReference type="ARBA" id="ARBA00009388"/>
    </source>
</evidence>
<dbReference type="GO" id="GO:0005576">
    <property type="term" value="C:extracellular region"/>
    <property type="evidence" value="ECO:0007669"/>
    <property type="project" value="UniProtKB-SubCell"/>
</dbReference>
<dbReference type="GO" id="GO:0006508">
    <property type="term" value="P:proteolysis"/>
    <property type="evidence" value="ECO:0007669"/>
    <property type="project" value="UniProtKB-KW"/>
</dbReference>
<dbReference type="NCBIfam" id="TIGR04183">
    <property type="entry name" value="Por_Secre_tail"/>
    <property type="match status" value="1"/>
</dbReference>
<dbReference type="GO" id="GO:0046872">
    <property type="term" value="F:metal ion binding"/>
    <property type="evidence" value="ECO:0007669"/>
    <property type="project" value="UniProtKB-UniRule"/>
</dbReference>
<dbReference type="RefSeq" id="WP_116879498.1">
    <property type="nucleotide sequence ID" value="NZ_QURB01000001.1"/>
</dbReference>
<sequence>MTLFKAGSFTLQLLIIFNLGMYQLYRQNAPDLNNNMVLTDSHVDSLVGFTHHKYQQTYMDLPIEGAGCIEHYEPNGSLNFINAKIADSIKKSHIPSFGKEEAVKYLIDQLRKEKIVFAWEDEDWEHQIQLDEHNGDATWYPEPELIWAVDTMKNMNMIISGDRYTLAYKMSIKIIEPEFETFIYYVDANTGDILKFHSTHICNGPAEVDGYGFKTIDTDWKGGFTMSHILRANDDTRNIHTKENPGGSSPWFLTSETTDDDDDWGWSHLTETSTHFHVSNSWDYFRQTFAWTGLNGIGSEIRVRANWDYPNAEYRSGETPRELAFGRTSAYGEQGREPSVVGHEYTHGVTDYTAGLESFNESGALNESFSDIFGIVIQATTLDGGYTDWIYGNFVPSDVEKTRSLKDPKSRGEHFDNNGNLVLGQPDTYQGQYWYDGNNNNGGVHVNSGVQNKWFYVLAHGDNGTNDLNDYYNVDGIGMSKTIDIVFLSLVHILDNSSQYSDSRQATIKAAKIMFGECSVEHQATIDAWYAVGIGSLNDCEYTLSNDNIGQLEAETLVFPNPASNILTIQVPDKVDDNIKIFDATGKIIESFNDNNLVFSKDVSSLSNGVYFINFSINGNPIRKRFIIQK</sequence>
<dbReference type="Proteomes" id="UP000257127">
    <property type="component" value="Unassembled WGS sequence"/>
</dbReference>
<protein>
    <recommendedName>
        <fullName evidence="9">Neutral metalloproteinase</fullName>
        <ecNumber evidence="9">3.4.24.-</ecNumber>
    </recommendedName>
</protein>
<keyword evidence="3" id="KW-0479">Metal-binding</keyword>
<feature type="active site" description="Proton donor" evidence="8">
    <location>
        <position position="445"/>
    </location>
</feature>
<keyword evidence="5 9" id="KW-0378">Hydrolase</keyword>
<keyword evidence="4" id="KW-0732">Signal</keyword>
<evidence type="ECO:0000259" key="11">
    <source>
        <dbReference type="Pfam" id="PF02868"/>
    </source>
</evidence>
<dbReference type="EMBL" id="QURB01000001">
    <property type="protein sequence ID" value="RFC55663.1"/>
    <property type="molecule type" value="Genomic_DNA"/>
</dbReference>
<organism evidence="14 15">
    <name type="scientific">Brumimicrobium aurantiacum</name>
    <dbReference type="NCBI Taxonomy" id="1737063"/>
    <lineage>
        <taxon>Bacteria</taxon>
        <taxon>Pseudomonadati</taxon>
        <taxon>Bacteroidota</taxon>
        <taxon>Flavobacteriia</taxon>
        <taxon>Flavobacteriales</taxon>
        <taxon>Crocinitomicaceae</taxon>
        <taxon>Brumimicrobium</taxon>
    </lineage>
</organism>
<dbReference type="Pfam" id="PF02868">
    <property type="entry name" value="Peptidase_M4_C"/>
    <property type="match status" value="1"/>
</dbReference>
<comment type="function">
    <text evidence="9">Extracellular zinc metalloprotease.</text>
</comment>
<dbReference type="GO" id="GO:0004222">
    <property type="term" value="F:metalloendopeptidase activity"/>
    <property type="evidence" value="ECO:0007669"/>
    <property type="project" value="UniProtKB-UniRule"/>
</dbReference>
<dbReference type="EC" id="3.4.24.-" evidence="9"/>
<comment type="similarity">
    <text evidence="1 9">Belongs to the peptidase M4 family.</text>
</comment>
<feature type="domain" description="Peptidase M4" evidence="10">
    <location>
        <begin position="233"/>
        <end position="351"/>
    </location>
</feature>
<comment type="cofactor">
    <cofactor evidence="9">
        <name>Zn(2+)</name>
        <dbReference type="ChEBI" id="CHEBI:29105"/>
    </cofactor>
</comment>
<evidence type="ECO:0000259" key="10">
    <source>
        <dbReference type="Pfam" id="PF01447"/>
    </source>
</evidence>
<evidence type="ECO:0000256" key="5">
    <source>
        <dbReference type="ARBA" id="ARBA00022801"/>
    </source>
</evidence>
<evidence type="ECO:0000256" key="3">
    <source>
        <dbReference type="ARBA" id="ARBA00022723"/>
    </source>
</evidence>
<evidence type="ECO:0000259" key="12">
    <source>
        <dbReference type="Pfam" id="PF07504"/>
    </source>
</evidence>
<evidence type="ECO:0000256" key="8">
    <source>
        <dbReference type="PIRSR" id="PIRSR623612-1"/>
    </source>
</evidence>
<evidence type="ECO:0000256" key="4">
    <source>
        <dbReference type="ARBA" id="ARBA00022729"/>
    </source>
</evidence>
<dbReference type="InterPro" id="IPR050728">
    <property type="entry name" value="Zinc_Metalloprotease_M4"/>
</dbReference>
<dbReference type="Pfam" id="PF01447">
    <property type="entry name" value="Peptidase_M4"/>
    <property type="match status" value="1"/>
</dbReference>
<dbReference type="Pfam" id="PF07504">
    <property type="entry name" value="FTP"/>
    <property type="match status" value="1"/>
</dbReference>
<proteinExistence type="inferred from homology"/>
<dbReference type="Pfam" id="PF18962">
    <property type="entry name" value="Por_Secre_tail"/>
    <property type="match status" value="1"/>
</dbReference>
<gene>
    <name evidence="14" type="ORF">DXU93_01645</name>
</gene>
<dbReference type="Gene3D" id="3.10.170.10">
    <property type="match status" value="1"/>
</dbReference>
<feature type="active site" evidence="8">
    <location>
        <position position="344"/>
    </location>
</feature>
<evidence type="ECO:0000256" key="7">
    <source>
        <dbReference type="ARBA" id="ARBA00023049"/>
    </source>
</evidence>
<dbReference type="Gene3D" id="3.10.450.490">
    <property type="match status" value="1"/>
</dbReference>
<dbReference type="AlphaFoldDB" id="A0A3E1F1N8"/>
<keyword evidence="6 9" id="KW-0862">Zinc</keyword>
<dbReference type="InterPro" id="IPR027268">
    <property type="entry name" value="Peptidase_M4/M1_CTD_sf"/>
</dbReference>
<dbReference type="InterPro" id="IPR023612">
    <property type="entry name" value="Peptidase_M4"/>
</dbReference>
<accession>A0A3E1F1N8</accession>